<reference evidence="1" key="1">
    <citation type="submission" date="2023-05" db="EMBL/GenBank/DDBJ databases">
        <authorList>
            <person name="Du J."/>
        </authorList>
    </citation>
    <scope>NUCLEOTIDE SEQUENCE</scope>
    <source>
        <strain evidence="1">UMB1064</strain>
    </source>
</reference>
<organism evidence="1 2">
    <name type="scientific">Corynebacterium amycolatum</name>
    <dbReference type="NCBI Taxonomy" id="43765"/>
    <lineage>
        <taxon>Bacteria</taxon>
        <taxon>Bacillati</taxon>
        <taxon>Actinomycetota</taxon>
        <taxon>Actinomycetes</taxon>
        <taxon>Mycobacteriales</taxon>
        <taxon>Corynebacteriaceae</taxon>
        <taxon>Corynebacterium</taxon>
    </lineage>
</organism>
<evidence type="ECO:0000313" key="2">
    <source>
        <dbReference type="Proteomes" id="UP001223646"/>
    </source>
</evidence>
<accession>A0AAW9STC1</accession>
<dbReference type="Proteomes" id="UP001223646">
    <property type="component" value="Unassembled WGS sequence"/>
</dbReference>
<dbReference type="AlphaFoldDB" id="A0AAW9STC1"/>
<gene>
    <name evidence="1" type="ORF">QP460_004930</name>
</gene>
<protein>
    <submittedName>
        <fullName evidence="1">Uncharacterized protein</fullName>
    </submittedName>
</protein>
<reference evidence="1" key="2">
    <citation type="submission" date="2024-05" db="EMBL/GenBank/DDBJ databases">
        <authorList>
            <person name="Wolfe A."/>
        </authorList>
    </citation>
    <scope>NUCLEOTIDE SEQUENCE</scope>
    <source>
        <strain evidence="1">UMB1064</strain>
    </source>
</reference>
<proteinExistence type="predicted"/>
<name>A0AAW9STC1_CORAY</name>
<evidence type="ECO:0000313" key="1">
    <source>
        <dbReference type="EMBL" id="MEO3716931.1"/>
    </source>
</evidence>
<dbReference type="RefSeq" id="WP_284827283.1">
    <property type="nucleotide sequence ID" value="NZ_JASOOY020000016.1"/>
</dbReference>
<comment type="caution">
    <text evidence="1">The sequence shown here is derived from an EMBL/GenBank/DDBJ whole genome shotgun (WGS) entry which is preliminary data.</text>
</comment>
<sequence>MSLFELSKEEFVEAVGSTDSENMATLTVGPVTFTAPTALVEFYVALINAALIDDPGFRFLDLGTESDGYTTVLVTTATPVSVRWPDGYRPFENPNKLLDSVAHTDLL</sequence>
<dbReference type="EMBL" id="JASOOY020000016">
    <property type="protein sequence ID" value="MEO3716931.1"/>
    <property type="molecule type" value="Genomic_DNA"/>
</dbReference>